<evidence type="ECO:0000259" key="1">
    <source>
        <dbReference type="Pfam" id="PF12395"/>
    </source>
</evidence>
<gene>
    <name evidence="2" type="ORF">A3864_14090</name>
</gene>
<dbReference type="InterPro" id="IPR022123">
    <property type="entry name" value="DUF3658"/>
</dbReference>
<reference evidence="2 3" key="1">
    <citation type="submission" date="2016-03" db="EMBL/GenBank/DDBJ databases">
        <title>Comparison of Bacillus endophyticus and B. anthracis characteristics using whole genome sequence analysis and microbiological techniques.</title>
        <authorList>
            <person name="Lekota K.E."/>
            <person name="Mafofo J."/>
            <person name="Rees J."/>
            <person name="Muchadeyi F.C."/>
            <person name="Madoroba E."/>
            <person name="Van Heerden H."/>
        </authorList>
    </citation>
    <scope>NUCLEOTIDE SEQUENCE [LARGE SCALE GENOMIC DNA]</scope>
    <source>
        <strain evidence="2 3">3631_10C</strain>
    </source>
</reference>
<sequence length="41" mass="4907">MGKSPYGDNYYEYRLRHLITSEILELKGVPKAMRFYSIRLP</sequence>
<dbReference type="Proteomes" id="UP000250174">
    <property type="component" value="Unassembled WGS sequence"/>
</dbReference>
<name>A0AAX1Q8N5_9BACI</name>
<protein>
    <recommendedName>
        <fullName evidence="1">DUF3658 domain-containing protein</fullName>
    </recommendedName>
</protein>
<comment type="caution">
    <text evidence="2">The sequence shown here is derived from an EMBL/GenBank/DDBJ whole genome shotgun (WGS) entry which is preliminary data.</text>
</comment>
<dbReference type="EMBL" id="LVYK01000031">
    <property type="protein sequence ID" value="RAS76183.1"/>
    <property type="molecule type" value="Genomic_DNA"/>
</dbReference>
<evidence type="ECO:0000313" key="2">
    <source>
        <dbReference type="EMBL" id="RAS76183.1"/>
    </source>
</evidence>
<feature type="domain" description="DUF3658" evidence="1">
    <location>
        <begin position="7"/>
        <end position="36"/>
    </location>
</feature>
<organism evidence="2 3">
    <name type="scientific">Priestia endophytica</name>
    <dbReference type="NCBI Taxonomy" id="135735"/>
    <lineage>
        <taxon>Bacteria</taxon>
        <taxon>Bacillati</taxon>
        <taxon>Bacillota</taxon>
        <taxon>Bacilli</taxon>
        <taxon>Bacillales</taxon>
        <taxon>Bacillaceae</taxon>
        <taxon>Priestia</taxon>
    </lineage>
</organism>
<accession>A0AAX1Q8N5</accession>
<dbReference type="Pfam" id="PF12395">
    <property type="entry name" value="DUF3658"/>
    <property type="match status" value="1"/>
</dbReference>
<dbReference type="AlphaFoldDB" id="A0AAX1Q8N5"/>
<evidence type="ECO:0000313" key="3">
    <source>
        <dbReference type="Proteomes" id="UP000250174"/>
    </source>
</evidence>
<proteinExistence type="predicted"/>
<dbReference type="RefSeq" id="WP_111922363.1">
    <property type="nucleotide sequence ID" value="NZ_LVYK01000031.1"/>
</dbReference>